<name>J9GLT0_9ZZZZ</name>
<dbReference type="GO" id="GO:0008270">
    <property type="term" value="F:zinc ion binding"/>
    <property type="evidence" value="ECO:0007669"/>
    <property type="project" value="InterPro"/>
</dbReference>
<sequence length="319" mass="36220">MWGNKWLDALANLDHENRLSRGRTYYRNGNIVSVTFDAESLTIEGVVDGNAYYPYEVSIGLQPMPADEKKKLVSAIASRPDLVAKLIDGQLDQEIAELADREGIALFPRSWREFRLSCTCPDTAVPCKHISAVYYAIVNSIDLDPMWVFYLRGVDLVKELKALQIDIEDAVRLTDPSWEDWRQLSEDLEGVRPVDFPQLPLFTVSSLAEKLAHLVAMNGGYKKELTRNRLESHYKHVTAWADQQLEQAESQASNWNDWVSGLIDRDVVPVMTWEGGRPQLILIREKDQSTYRLSVGQSKKMLEALSRTTLQEAAAHSKQ</sequence>
<dbReference type="AlphaFoldDB" id="J9GLT0"/>
<reference evidence="2" key="1">
    <citation type="journal article" date="2012" name="PLoS ONE">
        <title>Gene sets for utilization of primary and secondary nutrition supplies in the distal gut of endangered iberian lynx.</title>
        <authorList>
            <person name="Alcaide M."/>
            <person name="Messina E."/>
            <person name="Richter M."/>
            <person name="Bargiela R."/>
            <person name="Peplies J."/>
            <person name="Huws S.A."/>
            <person name="Newbold C.J."/>
            <person name="Golyshin P.N."/>
            <person name="Simon M.A."/>
            <person name="Lopez G."/>
            <person name="Yakimov M.M."/>
            <person name="Ferrer M."/>
        </authorList>
    </citation>
    <scope>NUCLEOTIDE SEQUENCE</scope>
</reference>
<protein>
    <submittedName>
        <fullName evidence="2">Zinc finger SWIM domain-containing protein</fullName>
    </submittedName>
</protein>
<dbReference type="PROSITE" id="PS50966">
    <property type="entry name" value="ZF_SWIM"/>
    <property type="match status" value="1"/>
</dbReference>
<dbReference type="PANTHER" id="PTHR38133:SF1">
    <property type="entry name" value="SLR1429 PROTEIN"/>
    <property type="match status" value="1"/>
</dbReference>
<dbReference type="InterPro" id="IPR007527">
    <property type="entry name" value="Znf_SWIM"/>
</dbReference>
<feature type="non-terminal residue" evidence="2">
    <location>
        <position position="319"/>
    </location>
</feature>
<dbReference type="EMBL" id="AMCI01002283">
    <property type="protein sequence ID" value="EJX03143.1"/>
    <property type="molecule type" value="Genomic_DNA"/>
</dbReference>
<organism evidence="2">
    <name type="scientific">gut metagenome</name>
    <dbReference type="NCBI Taxonomy" id="749906"/>
    <lineage>
        <taxon>unclassified sequences</taxon>
        <taxon>metagenomes</taxon>
        <taxon>organismal metagenomes</taxon>
    </lineage>
</organism>
<feature type="domain" description="SWIM-type" evidence="1">
    <location>
        <begin position="103"/>
        <end position="138"/>
    </location>
</feature>
<evidence type="ECO:0000259" key="1">
    <source>
        <dbReference type="PROSITE" id="PS50966"/>
    </source>
</evidence>
<accession>J9GLT0</accession>
<comment type="caution">
    <text evidence="2">The sequence shown here is derived from an EMBL/GenBank/DDBJ whole genome shotgun (WGS) entry which is preliminary data.</text>
</comment>
<proteinExistence type="predicted"/>
<gene>
    <name evidence="2" type="ORF">EVA_08751</name>
</gene>
<dbReference type="Pfam" id="PF04434">
    <property type="entry name" value="SWIM"/>
    <property type="match status" value="1"/>
</dbReference>
<evidence type="ECO:0000313" key="2">
    <source>
        <dbReference type="EMBL" id="EJX03143.1"/>
    </source>
</evidence>
<dbReference type="PANTHER" id="PTHR38133">
    <property type="entry name" value="SLR1429 PROTEIN"/>
    <property type="match status" value="1"/>
</dbReference>